<dbReference type="Proteomes" id="UP000634136">
    <property type="component" value="Unassembled WGS sequence"/>
</dbReference>
<evidence type="ECO:0000256" key="1">
    <source>
        <dbReference type="SAM" id="MobiDB-lite"/>
    </source>
</evidence>
<sequence>MEELDNKVCRLEEQESHLSGAYIRSLVKQLSTSRRKDYSMTMTPETARRHVKIVDAHPPKQHKKQVRRRLHTSRPYQERLLNMAEARREIVTALKFHRASMKQQPNHPSFDDKDATTNSTTYPSSSCTTKTNFSNDFSYSSFSHPLPNSYTSSPAPPPPPLMSDNFNFMLPNQTLGLNLNVHDFNNLSAALYLHNNSSYSSPSSSSSNSSPPLSIATAVSLEEANPALVDSSGEGEVSGGGLHTAMDDEGMAEMRSLGEQYQMEWNDTMNLVTSAWWFKFFNDMEHGEASDCNNQHHINDNDDAYQILQFPPWLKANDDSCSQDPTLTCMDIGDIEVLAGIGTKSFREPIGLPEMVPSHLLANLITVIDAES</sequence>
<accession>A0A834T8U2</accession>
<reference evidence="2" key="1">
    <citation type="submission" date="2020-09" db="EMBL/GenBank/DDBJ databases">
        <title>Genome-Enabled Discovery of Anthraquinone Biosynthesis in Senna tora.</title>
        <authorList>
            <person name="Kang S.-H."/>
            <person name="Pandey R.P."/>
            <person name="Lee C.-M."/>
            <person name="Sim J.-S."/>
            <person name="Jeong J.-T."/>
            <person name="Choi B.-S."/>
            <person name="Jung M."/>
            <person name="Ginzburg D."/>
            <person name="Zhao K."/>
            <person name="Won S.Y."/>
            <person name="Oh T.-J."/>
            <person name="Yu Y."/>
            <person name="Kim N.-H."/>
            <person name="Lee O.R."/>
            <person name="Lee T.-H."/>
            <person name="Bashyal P."/>
            <person name="Kim T.-S."/>
            <person name="Lee W.-H."/>
            <person name="Kawkins C."/>
            <person name="Kim C.-K."/>
            <person name="Kim J.S."/>
            <person name="Ahn B.O."/>
            <person name="Rhee S.Y."/>
            <person name="Sohng J.K."/>
        </authorList>
    </citation>
    <scope>NUCLEOTIDE SEQUENCE</scope>
    <source>
        <tissue evidence="2">Leaf</tissue>
    </source>
</reference>
<dbReference type="EMBL" id="JAAIUW010000009">
    <property type="protein sequence ID" value="KAF7817332.1"/>
    <property type="molecule type" value="Genomic_DNA"/>
</dbReference>
<dbReference type="AlphaFoldDB" id="A0A834T8U2"/>
<comment type="caution">
    <text evidence="2">The sequence shown here is derived from an EMBL/GenBank/DDBJ whole genome shotgun (WGS) entry which is preliminary data.</text>
</comment>
<evidence type="ECO:0000313" key="2">
    <source>
        <dbReference type="EMBL" id="KAF7817332.1"/>
    </source>
</evidence>
<organism evidence="2 3">
    <name type="scientific">Senna tora</name>
    <dbReference type="NCBI Taxonomy" id="362788"/>
    <lineage>
        <taxon>Eukaryota</taxon>
        <taxon>Viridiplantae</taxon>
        <taxon>Streptophyta</taxon>
        <taxon>Embryophyta</taxon>
        <taxon>Tracheophyta</taxon>
        <taxon>Spermatophyta</taxon>
        <taxon>Magnoliopsida</taxon>
        <taxon>eudicotyledons</taxon>
        <taxon>Gunneridae</taxon>
        <taxon>Pentapetalae</taxon>
        <taxon>rosids</taxon>
        <taxon>fabids</taxon>
        <taxon>Fabales</taxon>
        <taxon>Fabaceae</taxon>
        <taxon>Caesalpinioideae</taxon>
        <taxon>Cassia clade</taxon>
        <taxon>Senna</taxon>
    </lineage>
</organism>
<keyword evidence="3" id="KW-1185">Reference proteome</keyword>
<dbReference type="PANTHER" id="PTHR37256">
    <property type="entry name" value="E1A-BINDING PROTEIN P400-LIKE"/>
    <property type="match status" value="1"/>
</dbReference>
<dbReference type="OrthoDB" id="692030at2759"/>
<gene>
    <name evidence="2" type="ORF">G2W53_031301</name>
</gene>
<evidence type="ECO:0000313" key="3">
    <source>
        <dbReference type="Proteomes" id="UP000634136"/>
    </source>
</evidence>
<protein>
    <submittedName>
        <fullName evidence="2">Myb-like protein I</fullName>
    </submittedName>
</protein>
<proteinExistence type="predicted"/>
<name>A0A834T8U2_9FABA</name>
<feature type="compositionally biased region" description="Polar residues" evidence="1">
    <location>
        <begin position="116"/>
        <end position="128"/>
    </location>
</feature>
<dbReference type="PANTHER" id="PTHR37256:SF1">
    <property type="entry name" value="MYB-LIKE PROTEIN A"/>
    <property type="match status" value="1"/>
</dbReference>
<feature type="region of interest" description="Disordered" evidence="1">
    <location>
        <begin position="99"/>
        <end position="128"/>
    </location>
</feature>